<evidence type="ECO:0000313" key="2">
    <source>
        <dbReference type="EMBL" id="CAK0902075.1"/>
    </source>
</evidence>
<comment type="caution">
    <text evidence="2">The sequence shown here is derived from an EMBL/GenBank/DDBJ whole genome shotgun (WGS) entry which is preliminary data.</text>
</comment>
<name>A0ABN9XQ66_9DINO</name>
<gene>
    <name evidence="2" type="ORF">PCOR1329_LOCUS78801</name>
</gene>
<feature type="compositionally biased region" description="Polar residues" evidence="1">
    <location>
        <begin position="1"/>
        <end position="10"/>
    </location>
</feature>
<evidence type="ECO:0000313" key="3">
    <source>
        <dbReference type="Proteomes" id="UP001189429"/>
    </source>
</evidence>
<reference evidence="2" key="1">
    <citation type="submission" date="2023-10" db="EMBL/GenBank/DDBJ databases">
        <authorList>
            <person name="Chen Y."/>
            <person name="Shah S."/>
            <person name="Dougan E. K."/>
            <person name="Thang M."/>
            <person name="Chan C."/>
        </authorList>
    </citation>
    <scope>NUCLEOTIDE SEQUENCE [LARGE SCALE GENOMIC DNA]</scope>
</reference>
<dbReference type="Proteomes" id="UP001189429">
    <property type="component" value="Unassembled WGS sequence"/>
</dbReference>
<proteinExistence type="predicted"/>
<dbReference type="EMBL" id="CAUYUJ010021018">
    <property type="protein sequence ID" value="CAK0902075.1"/>
    <property type="molecule type" value="Genomic_DNA"/>
</dbReference>
<organism evidence="2 3">
    <name type="scientific">Prorocentrum cordatum</name>
    <dbReference type="NCBI Taxonomy" id="2364126"/>
    <lineage>
        <taxon>Eukaryota</taxon>
        <taxon>Sar</taxon>
        <taxon>Alveolata</taxon>
        <taxon>Dinophyceae</taxon>
        <taxon>Prorocentrales</taxon>
        <taxon>Prorocentraceae</taxon>
        <taxon>Prorocentrum</taxon>
    </lineage>
</organism>
<protein>
    <submittedName>
        <fullName evidence="2">Uncharacterized protein</fullName>
    </submittedName>
</protein>
<feature type="region of interest" description="Disordered" evidence="1">
    <location>
        <begin position="1"/>
        <end position="23"/>
    </location>
</feature>
<keyword evidence="3" id="KW-1185">Reference proteome</keyword>
<evidence type="ECO:0000256" key="1">
    <source>
        <dbReference type="SAM" id="MobiDB-lite"/>
    </source>
</evidence>
<sequence length="101" mass="10923">MVCTRSSSIVLPSGPTDHRLLSPRSPPPGTLFELWVRVLGDHVVVFPVRSECVLDAPFSSSSSPSSSLEPSGGLRWHNTGFASWLLEGASGASSDRYQVYY</sequence>
<accession>A0ABN9XQ66</accession>
<feature type="non-terminal residue" evidence="2">
    <location>
        <position position="101"/>
    </location>
</feature>